<dbReference type="GO" id="GO:0030435">
    <property type="term" value="P:sporulation resulting in formation of a cellular spore"/>
    <property type="evidence" value="ECO:0007669"/>
    <property type="project" value="InterPro"/>
</dbReference>
<reference evidence="5 6" key="1">
    <citation type="submission" date="2016-10" db="EMBL/GenBank/DDBJ databases">
        <authorList>
            <person name="de Groot N.N."/>
        </authorList>
    </citation>
    <scope>NUCLEOTIDE SEQUENCE [LARGE SCALE GENOMIC DNA]</scope>
    <source>
        <strain evidence="5 6">DSM 18346</strain>
    </source>
</reference>
<evidence type="ECO:0000313" key="6">
    <source>
        <dbReference type="Proteomes" id="UP000198718"/>
    </source>
</evidence>
<proteinExistence type="inferred from homology"/>
<organism evidence="5 6">
    <name type="scientific">Natronincola ferrireducens</name>
    <dbReference type="NCBI Taxonomy" id="393762"/>
    <lineage>
        <taxon>Bacteria</taxon>
        <taxon>Bacillati</taxon>
        <taxon>Bacillota</taxon>
        <taxon>Clostridia</taxon>
        <taxon>Peptostreptococcales</taxon>
        <taxon>Natronincolaceae</taxon>
        <taxon>Natronincola</taxon>
    </lineage>
</organism>
<dbReference type="EMBL" id="FNFP01000001">
    <property type="protein sequence ID" value="SDJ83004.1"/>
    <property type="molecule type" value="Genomic_DNA"/>
</dbReference>
<comment type="similarity">
    <text evidence="4">Belongs to the SpoVG family.</text>
</comment>
<keyword evidence="3 4" id="KW-0131">Cell cycle</keyword>
<dbReference type="Pfam" id="PF04026">
    <property type="entry name" value="SpoVG"/>
    <property type="match status" value="1"/>
</dbReference>
<dbReference type="Gene3D" id="3.30.1120.40">
    <property type="entry name" value="Stage V sporulation protein G"/>
    <property type="match status" value="1"/>
</dbReference>
<evidence type="ECO:0000256" key="1">
    <source>
        <dbReference type="ARBA" id="ARBA00022618"/>
    </source>
</evidence>
<dbReference type="STRING" id="393762.SAMN05660472_00063"/>
<evidence type="ECO:0000256" key="4">
    <source>
        <dbReference type="HAMAP-Rule" id="MF_00819"/>
    </source>
</evidence>
<dbReference type="InterPro" id="IPR007170">
    <property type="entry name" value="SpoVG"/>
</dbReference>
<dbReference type="InterPro" id="IPR036751">
    <property type="entry name" value="SpoVG_sf"/>
</dbReference>
<keyword evidence="6" id="KW-1185">Reference proteome</keyword>
<dbReference type="Proteomes" id="UP000198718">
    <property type="component" value="Unassembled WGS sequence"/>
</dbReference>
<gene>
    <name evidence="4" type="primary">spoVG</name>
    <name evidence="5" type="ORF">SAMN05660472_00063</name>
</gene>
<dbReference type="SUPFAM" id="SSF160537">
    <property type="entry name" value="SpoVG-like"/>
    <property type="match status" value="1"/>
</dbReference>
<sequence>MEVTDVRIRKVAAEGKMKAIVSVTFDNEFVVHDIKIIEGQNGLFIAMPSRKMGEGDFRDIAHPINSDTRFKIQDAIFTEYEKINEECEVEEVETLGQVNEA</sequence>
<keyword evidence="2 4" id="KW-0717">Septation</keyword>
<dbReference type="RefSeq" id="WP_090548656.1">
    <property type="nucleotide sequence ID" value="NZ_FNFP01000001.1"/>
</dbReference>
<dbReference type="HAMAP" id="MF_00819">
    <property type="entry name" value="SpoVG"/>
    <property type="match status" value="1"/>
</dbReference>
<dbReference type="PANTHER" id="PTHR38429:SF1">
    <property type="entry name" value="SEPTATION PROTEIN SPOVG-RELATED"/>
    <property type="match status" value="1"/>
</dbReference>
<evidence type="ECO:0000256" key="2">
    <source>
        <dbReference type="ARBA" id="ARBA00023210"/>
    </source>
</evidence>
<evidence type="ECO:0000313" key="5">
    <source>
        <dbReference type="EMBL" id="SDJ83004.1"/>
    </source>
</evidence>
<protein>
    <recommendedName>
        <fullName evidence="4">Putative septation protein SpoVG</fullName>
    </recommendedName>
</protein>
<name>A0A1G8WXR1_9FIRM</name>
<dbReference type="PANTHER" id="PTHR38429">
    <property type="entry name" value="SEPTATION PROTEIN SPOVG-RELATED"/>
    <property type="match status" value="1"/>
</dbReference>
<dbReference type="GO" id="GO:0000917">
    <property type="term" value="P:division septum assembly"/>
    <property type="evidence" value="ECO:0007669"/>
    <property type="project" value="UniProtKB-KW"/>
</dbReference>
<keyword evidence="1 4" id="KW-0132">Cell division</keyword>
<evidence type="ECO:0000256" key="3">
    <source>
        <dbReference type="ARBA" id="ARBA00023306"/>
    </source>
</evidence>
<comment type="function">
    <text evidence="4">Could be involved in septation.</text>
</comment>
<accession>A0A1G8WXR1</accession>
<dbReference type="OrthoDB" id="9796286at2"/>
<dbReference type="NCBIfam" id="NF009749">
    <property type="entry name" value="PRK13259.1"/>
    <property type="match status" value="1"/>
</dbReference>
<dbReference type="AlphaFoldDB" id="A0A1G8WXR1"/>